<dbReference type="AlphaFoldDB" id="E8R1P6"/>
<dbReference type="STRING" id="575540.Isop_2899"/>
<protein>
    <submittedName>
        <fullName evidence="1">Uncharacterized protein</fullName>
    </submittedName>
</protein>
<dbReference type="KEGG" id="ipa:Isop_2899"/>
<dbReference type="EMBL" id="CP002353">
    <property type="protein sequence ID" value="ADV63464.1"/>
    <property type="molecule type" value="Genomic_DNA"/>
</dbReference>
<name>E8R1P6_ISOPI</name>
<accession>E8R1P6</accession>
<reference key="1">
    <citation type="submission" date="2010-11" db="EMBL/GenBank/DDBJ databases">
        <title>The complete sequence of chromosome of Isophaera pallida ATCC 43644.</title>
        <authorList>
            <consortium name="US DOE Joint Genome Institute (JGI-PGF)"/>
            <person name="Lucas S."/>
            <person name="Copeland A."/>
            <person name="Lapidus A."/>
            <person name="Bruce D."/>
            <person name="Goodwin L."/>
            <person name="Pitluck S."/>
            <person name="Kyrpides N."/>
            <person name="Mavromatis K."/>
            <person name="Pagani I."/>
            <person name="Ivanova N."/>
            <person name="Saunders E."/>
            <person name="Brettin T."/>
            <person name="Detter J.C."/>
            <person name="Han C."/>
            <person name="Tapia R."/>
            <person name="Land M."/>
            <person name="Hauser L."/>
            <person name="Markowitz V."/>
            <person name="Cheng J.-F."/>
            <person name="Hugenholtz P."/>
            <person name="Woyke T."/>
            <person name="Wu D."/>
            <person name="Eisen J.A."/>
        </authorList>
    </citation>
    <scope>NUCLEOTIDE SEQUENCE</scope>
    <source>
        <strain>ATCC 43644</strain>
    </source>
</reference>
<dbReference type="InParanoid" id="E8R1P6"/>
<dbReference type="Proteomes" id="UP000008631">
    <property type="component" value="Chromosome"/>
</dbReference>
<organism evidence="1 2">
    <name type="scientific">Isosphaera pallida (strain ATCC 43644 / DSM 9630 / IS1B)</name>
    <dbReference type="NCBI Taxonomy" id="575540"/>
    <lineage>
        <taxon>Bacteria</taxon>
        <taxon>Pseudomonadati</taxon>
        <taxon>Planctomycetota</taxon>
        <taxon>Planctomycetia</taxon>
        <taxon>Isosphaerales</taxon>
        <taxon>Isosphaeraceae</taxon>
        <taxon>Isosphaera</taxon>
    </lineage>
</organism>
<evidence type="ECO:0000313" key="2">
    <source>
        <dbReference type="Proteomes" id="UP000008631"/>
    </source>
</evidence>
<evidence type="ECO:0000313" key="1">
    <source>
        <dbReference type="EMBL" id="ADV63464.1"/>
    </source>
</evidence>
<proteinExistence type="predicted"/>
<sequence>MNRDGMLSRVAGPRHNTNAPSNLSLWVEAARRFLRLEARRAFVFVRLDAAALRTERGHVEVDDNFDSKCRMIRNTFKLEKPLPTMGWWQSPYLEVKQTHLAAAWFESERVNGSAANWVRAR</sequence>
<gene>
    <name evidence="1" type="ordered locus">Isop_2899</name>
</gene>
<keyword evidence="2" id="KW-1185">Reference proteome</keyword>
<reference evidence="1 2" key="2">
    <citation type="journal article" date="2011" name="Stand. Genomic Sci.">
        <title>Complete genome sequence of Isosphaera pallida type strain (IS1B).</title>
        <authorList>
            <consortium name="US DOE Joint Genome Institute (JGI-PGF)"/>
            <person name="Goker M."/>
            <person name="Cleland D."/>
            <person name="Saunders E."/>
            <person name="Lapidus A."/>
            <person name="Nolan M."/>
            <person name="Lucas S."/>
            <person name="Hammon N."/>
            <person name="Deshpande S."/>
            <person name="Cheng J.F."/>
            <person name="Tapia R."/>
            <person name="Han C."/>
            <person name="Goodwin L."/>
            <person name="Pitluck S."/>
            <person name="Liolios K."/>
            <person name="Pagani I."/>
            <person name="Ivanova N."/>
            <person name="Mavromatis K."/>
            <person name="Pati A."/>
            <person name="Chen A."/>
            <person name="Palaniappan K."/>
            <person name="Land M."/>
            <person name="Hauser L."/>
            <person name="Chang Y.J."/>
            <person name="Jeffries C.D."/>
            <person name="Detter J.C."/>
            <person name="Beck B."/>
            <person name="Woyke T."/>
            <person name="Bristow J."/>
            <person name="Eisen J.A."/>
            <person name="Markowitz V."/>
            <person name="Hugenholtz P."/>
            <person name="Kyrpides N.C."/>
            <person name="Klenk H.P."/>
        </authorList>
    </citation>
    <scope>NUCLEOTIDE SEQUENCE [LARGE SCALE GENOMIC DNA]</scope>
    <source>
        <strain evidence="2">ATCC 43644 / DSM 9630 / IS1B</strain>
    </source>
</reference>
<dbReference type="HOGENOM" id="CLU_2034939_0_0_0"/>